<accession>A0A162CTM4</accession>
<reference evidence="2 3" key="1">
    <citation type="submission" date="2016-01" db="EMBL/GenBank/DDBJ databases">
        <title>The draft genome sequence of Aquimarina sp. RZW4-3-2.</title>
        <authorList>
            <person name="Wang Y."/>
        </authorList>
    </citation>
    <scope>NUCLEOTIDE SEQUENCE [LARGE SCALE GENOMIC DNA]</scope>
    <source>
        <strain evidence="2 3">RZW4-3-2</strain>
    </source>
</reference>
<dbReference type="EMBL" id="LQRT01000013">
    <property type="protein sequence ID" value="KZS40829.1"/>
    <property type="molecule type" value="Genomic_DNA"/>
</dbReference>
<gene>
    <name evidence="2" type="ORF">AWE51_05425</name>
</gene>
<dbReference type="SMART" id="SM00867">
    <property type="entry name" value="YceI"/>
    <property type="match status" value="1"/>
</dbReference>
<evidence type="ECO:0000313" key="2">
    <source>
        <dbReference type="EMBL" id="KZS40829.1"/>
    </source>
</evidence>
<dbReference type="InterPro" id="IPR036761">
    <property type="entry name" value="TTHA0802/YceI-like_sf"/>
</dbReference>
<dbReference type="Pfam" id="PF04264">
    <property type="entry name" value="YceI"/>
    <property type="match status" value="1"/>
</dbReference>
<proteinExistence type="predicted"/>
<dbReference type="Gene3D" id="2.40.128.110">
    <property type="entry name" value="Lipid/polyisoprenoid-binding, YceI-like"/>
    <property type="match status" value="1"/>
</dbReference>
<dbReference type="RefSeq" id="WP_066313908.1">
    <property type="nucleotide sequence ID" value="NZ_LQRT01000013.1"/>
</dbReference>
<dbReference type="Proteomes" id="UP000076715">
    <property type="component" value="Unassembled WGS sequence"/>
</dbReference>
<dbReference type="PANTHER" id="PTHR34406:SF1">
    <property type="entry name" value="PROTEIN YCEI"/>
    <property type="match status" value="1"/>
</dbReference>
<organism evidence="2 3">
    <name type="scientific">Aquimarina aggregata</name>
    <dbReference type="NCBI Taxonomy" id="1642818"/>
    <lineage>
        <taxon>Bacteria</taxon>
        <taxon>Pseudomonadati</taxon>
        <taxon>Bacteroidota</taxon>
        <taxon>Flavobacteriia</taxon>
        <taxon>Flavobacteriales</taxon>
        <taxon>Flavobacteriaceae</taxon>
        <taxon>Aquimarina</taxon>
    </lineage>
</organism>
<protein>
    <submittedName>
        <fullName evidence="2">Lipid-binding protein</fullName>
    </submittedName>
</protein>
<keyword evidence="3" id="KW-1185">Reference proteome</keyword>
<dbReference type="PROSITE" id="PS51257">
    <property type="entry name" value="PROKAR_LIPOPROTEIN"/>
    <property type="match status" value="1"/>
</dbReference>
<sequence length="223" mass="24146">MKTKLINLFAIALISIGSFSCKGEKKNETVASEAQETSETPKEASIYIVNDALSTIEWTGIKPTGKHTGTIKVAKGKIALNDDVIQSGSFVIDMTSITVTDLQGKEKAGLEGHLKGEAKGEEDHFFNVTKFPSASFEVTGISKKENKTFMNGNLTIKGIKKNISFPVSTAINGNTMTLNTEVFTINRTDWGINYASKSIITDIGDKFINDDIELKISVTATKA</sequence>
<dbReference type="AlphaFoldDB" id="A0A162CTM4"/>
<evidence type="ECO:0000259" key="1">
    <source>
        <dbReference type="SMART" id="SM00867"/>
    </source>
</evidence>
<dbReference type="PANTHER" id="PTHR34406">
    <property type="entry name" value="PROTEIN YCEI"/>
    <property type="match status" value="1"/>
</dbReference>
<comment type="caution">
    <text evidence="2">The sequence shown here is derived from an EMBL/GenBank/DDBJ whole genome shotgun (WGS) entry which is preliminary data.</text>
</comment>
<dbReference type="InterPro" id="IPR007372">
    <property type="entry name" value="Lipid/polyisoprenoid-bd_YceI"/>
</dbReference>
<name>A0A162CTM4_9FLAO</name>
<dbReference type="STRING" id="1642818.AWE51_05425"/>
<evidence type="ECO:0000313" key="3">
    <source>
        <dbReference type="Proteomes" id="UP000076715"/>
    </source>
</evidence>
<dbReference type="SUPFAM" id="SSF101874">
    <property type="entry name" value="YceI-like"/>
    <property type="match status" value="1"/>
</dbReference>
<feature type="domain" description="Lipid/polyisoprenoid-binding YceI-like" evidence="1">
    <location>
        <begin position="46"/>
        <end position="221"/>
    </location>
</feature>
<dbReference type="OrthoDB" id="951410at2"/>